<proteinExistence type="predicted"/>
<keyword evidence="2" id="KW-1185">Reference proteome</keyword>
<evidence type="ECO:0000313" key="2">
    <source>
        <dbReference type="Proteomes" id="UP000007178"/>
    </source>
</evidence>
<dbReference type="RefSeq" id="YP_007006130.1">
    <property type="nucleotide sequence ID" value="NC_019516.2"/>
</dbReference>
<name>H6WFZ2_9CAUD</name>
<protein>
    <submittedName>
        <fullName evidence="1">Uncharacterized protein</fullName>
    </submittedName>
</protein>
<sequence>MSFTINTVDISTNAPSLAPLAGREYTSEYTSLPNANLPKGMRKDLDTVFQYLTTEELPLDENTFLIKSRDSIYFRLFGPVLKVGAEGVEGTKEGELYVQWGPRFIPLQVGKGGFKTSDGREIEAEFGSYNFSGRGEDAALFMAVDVEGGQTVLPVAVRFTDWENPVEPKAMNALLKKKPADIVALLQKVTAKGGGGTRIEATDEIDFRELEVNTPYEVIGYYPCKTSYGLTYRILINNTPEEGNIAGAWAHSSIRPLLATKPEINQEKPATLTLRSKEEMDNGRIRIRSTLLLAQQESSEEDLNLDF</sequence>
<reference evidence="1 2" key="1">
    <citation type="journal article" date="2012" name="Proc. Natl. Acad. Sci. U.S.A.">
        <title>A novel lineage of myoviruses infecting cyanobacteria is widespread in the oceans.</title>
        <authorList>
            <person name="Sabehi G."/>
            <person name="Shaulov L."/>
            <person name="Silver D.H."/>
            <person name="Yanai I."/>
            <person name="Harel A."/>
            <person name="Lindell D."/>
        </authorList>
    </citation>
    <scope>NUCLEOTIDE SEQUENCE [LARGE SCALE GENOMIC DNA]</scope>
</reference>
<organism evidence="1 2">
    <name type="scientific">Cyanophage S-TIM5</name>
    <dbReference type="NCBI Taxonomy" id="1137745"/>
    <lineage>
        <taxon>Viruses</taxon>
        <taxon>Duplodnaviria</taxon>
        <taxon>Heunggongvirae</taxon>
        <taxon>Uroviricota</taxon>
        <taxon>Caudoviricetes</taxon>
        <taxon>Aurunvirus</taxon>
        <taxon>Aurunvirus STIM5</taxon>
    </lineage>
</organism>
<dbReference type="KEGG" id="vg:14013920"/>
<accession>H6WFZ2</accession>
<dbReference type="GeneID" id="14013920"/>
<dbReference type="Proteomes" id="UP000007178">
    <property type="component" value="Segment"/>
</dbReference>
<dbReference type="EMBL" id="JQ245707">
    <property type="protein sequence ID" value="AEZ65717.1"/>
    <property type="molecule type" value="Genomic_DNA"/>
</dbReference>
<evidence type="ECO:0000313" key="1">
    <source>
        <dbReference type="EMBL" id="AEZ65717.1"/>
    </source>
</evidence>